<dbReference type="InterPro" id="IPR016187">
    <property type="entry name" value="CTDL_fold"/>
</dbReference>
<evidence type="ECO:0000256" key="1">
    <source>
        <dbReference type="SAM" id="MobiDB-lite"/>
    </source>
</evidence>
<dbReference type="InterPro" id="IPR016186">
    <property type="entry name" value="C-type_lectin-like/link_sf"/>
</dbReference>
<evidence type="ECO:0000313" key="4">
    <source>
        <dbReference type="EnsemblMetazoa" id="XP_038066751.1"/>
    </source>
</evidence>
<dbReference type="SMART" id="SM00034">
    <property type="entry name" value="CLECT"/>
    <property type="match status" value="1"/>
</dbReference>
<feature type="domain" description="C-type lectin" evidence="3">
    <location>
        <begin position="51"/>
        <end position="169"/>
    </location>
</feature>
<keyword evidence="2" id="KW-0732">Signal</keyword>
<evidence type="ECO:0000259" key="3">
    <source>
        <dbReference type="PROSITE" id="PS50041"/>
    </source>
</evidence>
<sequence>MAFWSEFIVIVAIISSIKTVLGSGFCPSRLSVKCLSRLIVECSCPPEWQLWGNECYRITPLPHTRDDAKTACQDMGSKMAAPRSLEEMNFMVELAQKVDSAYSAWIACNDKEIEGTWECDGQEGRKPFLLWDDGQPNDLFNQDCVAIKSTKNGKMDDEYCYRSHLAFCVRRAACTHGLLNQTSSLMPLYRHTRPQSQPNLPPRPQHPGVHHRERGRPWLNRQGAQMSLFQQ</sequence>
<dbReference type="EnsemblMetazoa" id="XM_038210823.1">
    <property type="protein sequence ID" value="XP_038066751.1"/>
    <property type="gene ID" value="LOC119736813"/>
</dbReference>
<dbReference type="GeneID" id="119736813"/>
<feature type="chain" id="PRO_5038324115" description="C-type lectin domain-containing protein" evidence="2">
    <location>
        <begin position="23"/>
        <end position="231"/>
    </location>
</feature>
<dbReference type="PANTHER" id="PTHR22803">
    <property type="entry name" value="MANNOSE, PHOSPHOLIPASE, LECTIN RECEPTOR RELATED"/>
    <property type="match status" value="1"/>
</dbReference>
<feature type="region of interest" description="Disordered" evidence="1">
    <location>
        <begin position="191"/>
        <end position="231"/>
    </location>
</feature>
<evidence type="ECO:0000256" key="2">
    <source>
        <dbReference type="SAM" id="SignalP"/>
    </source>
</evidence>
<feature type="compositionally biased region" description="Polar residues" evidence="1">
    <location>
        <begin position="222"/>
        <end position="231"/>
    </location>
</feature>
<proteinExistence type="predicted"/>
<dbReference type="RefSeq" id="XP_038066751.1">
    <property type="nucleotide sequence ID" value="XM_038210823.1"/>
</dbReference>
<dbReference type="SUPFAM" id="SSF56436">
    <property type="entry name" value="C-type lectin-like"/>
    <property type="match status" value="1"/>
</dbReference>
<dbReference type="InterPro" id="IPR001304">
    <property type="entry name" value="C-type_lectin-like"/>
</dbReference>
<dbReference type="EnsemblMetazoa" id="XM_038210783.1">
    <property type="protein sequence ID" value="XP_038066711.1"/>
    <property type="gene ID" value="LOC119736772"/>
</dbReference>
<dbReference type="PROSITE" id="PS50041">
    <property type="entry name" value="C_TYPE_LECTIN_2"/>
    <property type="match status" value="1"/>
</dbReference>
<reference evidence="4" key="1">
    <citation type="submission" date="2022-11" db="UniProtKB">
        <authorList>
            <consortium name="EnsemblMetazoa"/>
        </authorList>
    </citation>
    <scope>IDENTIFICATION</scope>
</reference>
<evidence type="ECO:0000313" key="5">
    <source>
        <dbReference type="Proteomes" id="UP000887568"/>
    </source>
</evidence>
<dbReference type="Proteomes" id="UP000887568">
    <property type="component" value="Unplaced"/>
</dbReference>
<dbReference type="CDD" id="cd00037">
    <property type="entry name" value="CLECT"/>
    <property type="match status" value="1"/>
</dbReference>
<dbReference type="GeneID" id="119736772"/>
<feature type="signal peptide" evidence="2">
    <location>
        <begin position="1"/>
        <end position="22"/>
    </location>
</feature>
<protein>
    <recommendedName>
        <fullName evidence="3">C-type lectin domain-containing protein</fullName>
    </recommendedName>
</protein>
<accession>A0A914ATV2</accession>
<dbReference type="AlphaFoldDB" id="A0A914ATV2"/>
<dbReference type="Pfam" id="PF00059">
    <property type="entry name" value="Lectin_C"/>
    <property type="match status" value="1"/>
</dbReference>
<organism evidence="4 5">
    <name type="scientific">Patiria miniata</name>
    <name type="common">Bat star</name>
    <name type="synonym">Asterina miniata</name>
    <dbReference type="NCBI Taxonomy" id="46514"/>
    <lineage>
        <taxon>Eukaryota</taxon>
        <taxon>Metazoa</taxon>
        <taxon>Echinodermata</taxon>
        <taxon>Eleutherozoa</taxon>
        <taxon>Asterozoa</taxon>
        <taxon>Asteroidea</taxon>
        <taxon>Valvatacea</taxon>
        <taxon>Valvatida</taxon>
        <taxon>Asterinidae</taxon>
        <taxon>Patiria</taxon>
    </lineage>
</organism>
<keyword evidence="5" id="KW-1185">Reference proteome</keyword>
<dbReference type="RefSeq" id="XP_038066711.1">
    <property type="nucleotide sequence ID" value="XM_038210783.1"/>
</dbReference>
<dbReference type="OrthoDB" id="6337382at2759"/>
<dbReference type="Gene3D" id="3.10.100.10">
    <property type="entry name" value="Mannose-Binding Protein A, subunit A"/>
    <property type="match status" value="1"/>
</dbReference>
<name>A0A914ATV2_PATMI</name>
<dbReference type="InterPro" id="IPR050111">
    <property type="entry name" value="C-type_lectin/snaclec_domain"/>
</dbReference>